<organism evidence="1 2">
    <name type="scientific">Tenuifilum thalassicum</name>
    <dbReference type="NCBI Taxonomy" id="2590900"/>
    <lineage>
        <taxon>Bacteria</taxon>
        <taxon>Pseudomonadati</taxon>
        <taxon>Bacteroidota</taxon>
        <taxon>Bacteroidia</taxon>
        <taxon>Bacteroidales</taxon>
        <taxon>Tenuifilaceae</taxon>
        <taxon>Tenuifilum</taxon>
    </lineage>
</organism>
<keyword evidence="2" id="KW-1185">Reference proteome</keyword>
<reference evidence="1 2" key="1">
    <citation type="submission" date="2019-07" db="EMBL/GenBank/DDBJ databases">
        <title>Thalassofilum flectens gen. nov., sp. nov., a novel moderate thermophilic anaerobe from a shallow sea hot spring in Kunashir Island (Russia), representing a new family in the order Bacteroidales, and proposal of Thalassofilacea fam. nov.</title>
        <authorList>
            <person name="Kochetkova T.V."/>
            <person name="Podosokorskaya O.A."/>
            <person name="Novikov A."/>
            <person name="Elcheninov A.G."/>
            <person name="Toshchakov S.V."/>
            <person name="Kublanov I.V."/>
        </authorList>
    </citation>
    <scope>NUCLEOTIDE SEQUENCE [LARGE SCALE GENOMIC DNA]</scope>
    <source>
        <strain evidence="1 2">38-H</strain>
    </source>
</reference>
<sequence length="380" mass="43094">MKKIRIILILPVTLFVLNVNAQNFKGHLKLLNNLFIPHPDTLVWFNDQTIDNRLEFRWQSFDFLKFEAQVRNRFIYGDFVEFIPDYASFLDDNSGYLDLSFIWANARSFVGHTEFDRLFAQFTYHDIELTIGRQRVNWGIDLVWNPNDIFNTFSYLDIEYPERRGTDAITLKYYTGTLAFAELVFSPGRSADSSTYGVRYRTNILSTDAQIIAARMPTHYVIGGGFTSGLGQFAVRSEFSIFFKDNNNYSNGVLATLSADRSFGDGSFMQFGLLYNSFGSKNVREPLSLIQPRIQSPMMLSQGKVNLFVGFNTTIRTLFTPSISILANPSDGSAAIIPGIGYSASNNLTLALNGMLLTGNSNDEYPNLGQLAYFKVQWNF</sequence>
<accession>A0A7D4BEB5</accession>
<dbReference type="KEGG" id="ttz:FHG85_09765"/>
<dbReference type="RefSeq" id="WP_173075358.1">
    <property type="nucleotide sequence ID" value="NZ_CP041345.1"/>
</dbReference>
<dbReference type="EMBL" id="CP041345">
    <property type="protein sequence ID" value="QKG80543.1"/>
    <property type="molecule type" value="Genomic_DNA"/>
</dbReference>
<name>A0A7D4BEB5_9BACT</name>
<protein>
    <recommendedName>
        <fullName evidence="3">Alginate export domain-containing protein</fullName>
    </recommendedName>
</protein>
<gene>
    <name evidence="1" type="ORF">FHG85_09765</name>
</gene>
<evidence type="ECO:0000313" key="2">
    <source>
        <dbReference type="Proteomes" id="UP000500961"/>
    </source>
</evidence>
<dbReference type="AlphaFoldDB" id="A0A7D4BEB5"/>
<proteinExistence type="predicted"/>
<evidence type="ECO:0000313" key="1">
    <source>
        <dbReference type="EMBL" id="QKG80543.1"/>
    </source>
</evidence>
<dbReference type="Proteomes" id="UP000500961">
    <property type="component" value="Chromosome"/>
</dbReference>
<evidence type="ECO:0008006" key="3">
    <source>
        <dbReference type="Google" id="ProtNLM"/>
    </source>
</evidence>